<comment type="caution">
    <text evidence="3">The sequence shown here is derived from an EMBL/GenBank/DDBJ whole genome shotgun (WGS) entry which is preliminary data.</text>
</comment>
<comment type="function">
    <text evidence="2">Antitoxin component of a type II toxin-antitoxin (TA) system.</text>
</comment>
<evidence type="ECO:0000313" key="4">
    <source>
        <dbReference type="Proteomes" id="UP000537775"/>
    </source>
</evidence>
<comment type="similarity">
    <text evidence="1 2">Belongs to the phD/YefM antitoxin family.</text>
</comment>
<proteinExistence type="inferred from homology"/>
<dbReference type="Proteomes" id="UP000537775">
    <property type="component" value="Unassembled WGS sequence"/>
</dbReference>
<accession>A0A7X0FT61</accession>
<sequence>MEPAPESYNIYDAKTRLSQLVARAESGECVTINRNGRPVAQLVPFVPERPDRTPGVWAGKIRIADDFDSFTASDEEDWYGA</sequence>
<gene>
    <name evidence="3" type="ORF">HD594_003005</name>
</gene>
<dbReference type="Gene3D" id="3.40.1620.10">
    <property type="entry name" value="YefM-like domain"/>
    <property type="match status" value="1"/>
</dbReference>
<keyword evidence="4" id="KW-1185">Reference proteome</keyword>
<dbReference type="Pfam" id="PF02604">
    <property type="entry name" value="PhdYeFM_antitox"/>
    <property type="match status" value="1"/>
</dbReference>
<reference evidence="3 4" key="1">
    <citation type="submission" date="2020-08" db="EMBL/GenBank/DDBJ databases">
        <title>Sequencing the genomes of 1000 actinobacteria strains.</title>
        <authorList>
            <person name="Klenk H.-P."/>
        </authorList>
    </citation>
    <scope>NUCLEOTIDE SEQUENCE [LARGE SCALE GENOMIC DNA]</scope>
    <source>
        <strain evidence="3 4">DSM 12511</strain>
    </source>
</reference>
<organism evidence="3 4">
    <name type="scientific">Microbacterium thalassium</name>
    <dbReference type="NCBI Taxonomy" id="362649"/>
    <lineage>
        <taxon>Bacteria</taxon>
        <taxon>Bacillati</taxon>
        <taxon>Actinomycetota</taxon>
        <taxon>Actinomycetes</taxon>
        <taxon>Micrococcales</taxon>
        <taxon>Microbacteriaceae</taxon>
        <taxon>Microbacterium</taxon>
    </lineage>
</organism>
<evidence type="ECO:0000256" key="2">
    <source>
        <dbReference type="RuleBase" id="RU362080"/>
    </source>
</evidence>
<dbReference type="RefSeq" id="WP_184751735.1">
    <property type="nucleotide sequence ID" value="NZ_BAAAJR010000001.1"/>
</dbReference>
<dbReference type="InterPro" id="IPR006442">
    <property type="entry name" value="Antitoxin_Phd/YefM"/>
</dbReference>
<dbReference type="NCBIfam" id="TIGR01552">
    <property type="entry name" value="phd_fam"/>
    <property type="match status" value="1"/>
</dbReference>
<evidence type="ECO:0000256" key="1">
    <source>
        <dbReference type="ARBA" id="ARBA00009981"/>
    </source>
</evidence>
<dbReference type="AlphaFoldDB" id="A0A7X0FT61"/>
<protein>
    <recommendedName>
        <fullName evidence="2">Antitoxin</fullName>
    </recommendedName>
</protein>
<dbReference type="EMBL" id="JACHML010000001">
    <property type="protein sequence ID" value="MBB6392692.1"/>
    <property type="molecule type" value="Genomic_DNA"/>
</dbReference>
<dbReference type="SUPFAM" id="SSF143120">
    <property type="entry name" value="YefM-like"/>
    <property type="match status" value="1"/>
</dbReference>
<name>A0A7X0FT61_9MICO</name>
<dbReference type="InterPro" id="IPR036165">
    <property type="entry name" value="YefM-like_sf"/>
</dbReference>
<evidence type="ECO:0000313" key="3">
    <source>
        <dbReference type="EMBL" id="MBB6392692.1"/>
    </source>
</evidence>